<proteinExistence type="predicted"/>
<dbReference type="Proteomes" id="UP000734511">
    <property type="component" value="Unassembled WGS sequence"/>
</dbReference>
<protein>
    <recommendedName>
        <fullName evidence="3">SseB family protein</fullName>
    </recommendedName>
</protein>
<accession>A0ABX0ZVC0</accession>
<evidence type="ECO:0008006" key="3">
    <source>
        <dbReference type="Google" id="ProtNLM"/>
    </source>
</evidence>
<dbReference type="EMBL" id="JAATEJ010000023">
    <property type="protein sequence ID" value="NJP46602.1"/>
    <property type="molecule type" value="Genomic_DNA"/>
</dbReference>
<evidence type="ECO:0000313" key="2">
    <source>
        <dbReference type="Proteomes" id="UP000734511"/>
    </source>
</evidence>
<organism evidence="1 2">
    <name type="scientific">Actinacidiphila epipremni</name>
    <dbReference type="NCBI Taxonomy" id="2053013"/>
    <lineage>
        <taxon>Bacteria</taxon>
        <taxon>Bacillati</taxon>
        <taxon>Actinomycetota</taxon>
        <taxon>Actinomycetes</taxon>
        <taxon>Kitasatosporales</taxon>
        <taxon>Streptomycetaceae</taxon>
        <taxon>Actinacidiphila</taxon>
    </lineage>
</organism>
<evidence type="ECO:0000313" key="1">
    <source>
        <dbReference type="EMBL" id="NJP46602.1"/>
    </source>
</evidence>
<gene>
    <name evidence="1" type="ORF">HCN08_24825</name>
</gene>
<name>A0ABX0ZVC0_9ACTN</name>
<keyword evidence="2" id="KW-1185">Reference proteome</keyword>
<sequence>MAELTDLHAGNGDPVALIDAFRASVVMVPTIEGDLWATKSGGVHWVYAFSDDTELARFAVARGADGSQDVDYVTVHGWRLLDEVVPAVGEPAGVALDVAGGLPMLFPPVVGVVPDRAAVDAVAVNGEER</sequence>
<comment type="caution">
    <text evidence="1">The sequence shown here is derived from an EMBL/GenBank/DDBJ whole genome shotgun (WGS) entry which is preliminary data.</text>
</comment>
<reference evidence="1 2" key="1">
    <citation type="submission" date="2020-03" db="EMBL/GenBank/DDBJ databases">
        <title>WGS of actinomycetes isolated from Thailand.</title>
        <authorList>
            <person name="Thawai C."/>
        </authorList>
    </citation>
    <scope>NUCLEOTIDE SEQUENCE [LARGE SCALE GENOMIC DNA]</scope>
    <source>
        <strain evidence="1 2">PRB2-1</strain>
    </source>
</reference>